<comment type="catalytic activity">
    <reaction evidence="6">
        <text>L-aspartate + NAD(+) + H2O = oxaloacetate + NH4(+) + NADH + H(+)</text>
        <dbReference type="Rhea" id="RHEA:11788"/>
        <dbReference type="ChEBI" id="CHEBI:15377"/>
        <dbReference type="ChEBI" id="CHEBI:15378"/>
        <dbReference type="ChEBI" id="CHEBI:16452"/>
        <dbReference type="ChEBI" id="CHEBI:28938"/>
        <dbReference type="ChEBI" id="CHEBI:29991"/>
        <dbReference type="ChEBI" id="CHEBI:57540"/>
        <dbReference type="ChEBI" id="CHEBI:57945"/>
        <dbReference type="EC" id="1.4.1.21"/>
    </reaction>
</comment>
<feature type="binding site" evidence="6">
    <location>
        <position position="124"/>
    </location>
    <ligand>
        <name>NAD(+)</name>
        <dbReference type="ChEBI" id="CHEBI:57540"/>
    </ligand>
</feature>
<dbReference type="HAMAP" id="MF_01265">
    <property type="entry name" value="NadX"/>
    <property type="match status" value="1"/>
</dbReference>
<evidence type="ECO:0000259" key="8">
    <source>
        <dbReference type="Pfam" id="PF03447"/>
    </source>
</evidence>
<keyword evidence="10" id="KW-1185">Reference proteome</keyword>
<dbReference type="PANTHER" id="PTHR31873">
    <property type="entry name" value="L-ASPARTATE DEHYDROGENASE-RELATED"/>
    <property type="match status" value="1"/>
</dbReference>
<dbReference type="RefSeq" id="WP_091792473.1">
    <property type="nucleotide sequence ID" value="NZ_FNAF01000025.1"/>
</dbReference>
<dbReference type="Pfam" id="PF03447">
    <property type="entry name" value="NAD_binding_3"/>
    <property type="match status" value="1"/>
</dbReference>
<dbReference type="InterPro" id="IPR020626">
    <property type="entry name" value="Asp_DH_prok"/>
</dbReference>
<evidence type="ECO:0000259" key="7">
    <source>
        <dbReference type="Pfam" id="PF01958"/>
    </source>
</evidence>
<feature type="binding site" evidence="6">
    <location>
        <position position="189"/>
    </location>
    <ligand>
        <name>NAD(+)</name>
        <dbReference type="ChEBI" id="CHEBI:57540"/>
    </ligand>
</feature>
<dbReference type="EMBL" id="FNAF01000025">
    <property type="protein sequence ID" value="SDE14722.1"/>
    <property type="molecule type" value="Genomic_DNA"/>
</dbReference>
<gene>
    <name evidence="6" type="primary">nadX</name>
    <name evidence="9" type="ORF">SAMN04489866_1251</name>
</gene>
<keyword evidence="3 6" id="KW-0521">NADP</keyword>
<feature type="domain" description="Aspartate/homoserine dehydrogenase NAD-binding" evidence="8">
    <location>
        <begin position="8"/>
        <end position="120"/>
    </location>
</feature>
<evidence type="ECO:0000256" key="1">
    <source>
        <dbReference type="ARBA" id="ARBA00008331"/>
    </source>
</evidence>
<dbReference type="Pfam" id="PF01958">
    <property type="entry name" value="Asp_DH_C"/>
    <property type="match status" value="1"/>
</dbReference>
<keyword evidence="4 6" id="KW-0560">Oxidoreductase</keyword>
<organism evidence="9 10">
    <name type="scientific">Peptococcus niger</name>
    <dbReference type="NCBI Taxonomy" id="2741"/>
    <lineage>
        <taxon>Bacteria</taxon>
        <taxon>Bacillati</taxon>
        <taxon>Bacillota</taxon>
        <taxon>Clostridia</taxon>
        <taxon>Eubacteriales</taxon>
        <taxon>Peptococcaceae</taxon>
        <taxon>Peptococcus</taxon>
    </lineage>
</organism>
<evidence type="ECO:0000256" key="3">
    <source>
        <dbReference type="ARBA" id="ARBA00022857"/>
    </source>
</evidence>
<dbReference type="SUPFAM" id="SSF51735">
    <property type="entry name" value="NAD(P)-binding Rossmann-fold domains"/>
    <property type="match status" value="1"/>
</dbReference>
<comment type="similarity">
    <text evidence="1 6">Belongs to the L-aspartate dehydrogenase family.</text>
</comment>
<name>A0A1G7AIV7_PEPNI</name>
<dbReference type="GO" id="GO:0051287">
    <property type="term" value="F:NAD binding"/>
    <property type="evidence" value="ECO:0007669"/>
    <property type="project" value="UniProtKB-UniRule"/>
</dbReference>
<comment type="pathway">
    <text evidence="6">Cofactor biosynthesis; NAD(+) biosynthesis; iminoaspartate from L-aspartate (dehydrogenase route): step 1/1.</text>
</comment>
<dbReference type="InterPro" id="IPR036291">
    <property type="entry name" value="NAD(P)-bd_dom_sf"/>
</dbReference>
<comment type="miscellaneous">
    <text evidence="6">The iminoaspartate product is unstable in aqueous solution and can decompose to oxaloacetate and ammonia.</text>
</comment>
<dbReference type="AlphaFoldDB" id="A0A1G7AIV7"/>
<dbReference type="STRING" id="2741.SAMN04489866_1251"/>
<proteinExistence type="inferred from homology"/>
<comment type="catalytic activity">
    <reaction evidence="6">
        <text>L-aspartate + NADP(+) + H2O = oxaloacetate + NH4(+) + NADPH + H(+)</text>
        <dbReference type="Rhea" id="RHEA:11784"/>
        <dbReference type="ChEBI" id="CHEBI:15377"/>
        <dbReference type="ChEBI" id="CHEBI:15378"/>
        <dbReference type="ChEBI" id="CHEBI:16452"/>
        <dbReference type="ChEBI" id="CHEBI:28938"/>
        <dbReference type="ChEBI" id="CHEBI:29991"/>
        <dbReference type="ChEBI" id="CHEBI:57783"/>
        <dbReference type="ChEBI" id="CHEBI:58349"/>
        <dbReference type="EC" id="1.4.1.21"/>
    </reaction>
</comment>
<reference evidence="9 10" key="1">
    <citation type="submission" date="2016-10" db="EMBL/GenBank/DDBJ databases">
        <authorList>
            <person name="de Groot N.N."/>
        </authorList>
    </citation>
    <scope>NUCLEOTIDE SEQUENCE [LARGE SCALE GENOMIC DNA]</scope>
    <source>
        <strain evidence="9 10">DSM 20475</strain>
    </source>
</reference>
<dbReference type="InterPro" id="IPR005106">
    <property type="entry name" value="Asp/hSer_DH_NAD-bd"/>
</dbReference>
<dbReference type="OrthoDB" id="9779394at2"/>
<keyword evidence="2 6" id="KW-0662">Pyridine nucleotide biosynthesis</keyword>
<dbReference type="GO" id="GO:0016639">
    <property type="term" value="F:oxidoreductase activity, acting on the CH-NH2 group of donors, NAD or NADP as acceptor"/>
    <property type="evidence" value="ECO:0007669"/>
    <property type="project" value="UniProtKB-UniRule"/>
</dbReference>
<dbReference type="GO" id="GO:0009435">
    <property type="term" value="P:NAD+ biosynthetic process"/>
    <property type="evidence" value="ECO:0007669"/>
    <property type="project" value="UniProtKB-UniRule"/>
</dbReference>
<dbReference type="UniPathway" id="UPA00253">
    <property type="reaction ID" value="UER00456"/>
</dbReference>
<dbReference type="GO" id="GO:0033735">
    <property type="term" value="F:aspartate dehydrogenase [NAD(P)+] activity"/>
    <property type="evidence" value="ECO:0007669"/>
    <property type="project" value="UniProtKB-EC"/>
</dbReference>
<evidence type="ECO:0000313" key="10">
    <source>
        <dbReference type="Proteomes" id="UP000198995"/>
    </source>
</evidence>
<dbReference type="SUPFAM" id="SSF55347">
    <property type="entry name" value="Glyceraldehyde-3-phosphate dehydrogenase-like, C-terminal domain"/>
    <property type="match status" value="1"/>
</dbReference>
<evidence type="ECO:0000256" key="6">
    <source>
        <dbReference type="HAMAP-Rule" id="MF_01265"/>
    </source>
</evidence>
<dbReference type="PANTHER" id="PTHR31873:SF6">
    <property type="entry name" value="ASPARTATE DEHYDROGENASE DOMAIN-CONTAINING PROTEIN"/>
    <property type="match status" value="1"/>
</dbReference>
<sequence>MKKLAIIGYGALGKILVSAVLNHLKEDYELIGIYDRILEGDHIEIGGTSLPLFDNFEAVLTSDAQIVVEIAGVGAVQSYGDRILKAHKDLVITSVGSLADEDLFAKLKESAKQAGQKIHITSGAIGGFDIMQTLFLMGDAKAEVQSTKSPKSLNGAPYLKGKDLATDKEVIAFEGNAKEAIAGFPKNTNVSVAAGLVTCGAEKTQVRLISQPGKEGNTHQVTVENPQAKAVIEISSKIDPKNPKSSVTAAWSVAALLKNLASPVQYF</sequence>
<comment type="function">
    <text evidence="6">Specifically catalyzes the NAD or NADP-dependent dehydrogenation of L-aspartate to iminoaspartate.</text>
</comment>
<dbReference type="InterPro" id="IPR011182">
    <property type="entry name" value="L-Asp_DH"/>
</dbReference>
<dbReference type="PIRSF" id="PIRSF005227">
    <property type="entry name" value="Asp_dh_NAD_syn"/>
    <property type="match status" value="1"/>
</dbReference>
<evidence type="ECO:0000256" key="5">
    <source>
        <dbReference type="ARBA" id="ARBA00023027"/>
    </source>
</evidence>
<evidence type="ECO:0000256" key="4">
    <source>
        <dbReference type="ARBA" id="ARBA00023002"/>
    </source>
</evidence>
<dbReference type="InterPro" id="IPR002811">
    <property type="entry name" value="Asp_DH"/>
</dbReference>
<feature type="domain" description="Aspartate dehydrogenase" evidence="7">
    <location>
        <begin position="167"/>
        <end position="253"/>
    </location>
</feature>
<keyword evidence="5 6" id="KW-0520">NAD</keyword>
<accession>A0A1G7AIV7</accession>
<dbReference type="EC" id="1.4.1.21" evidence="6"/>
<dbReference type="Gene3D" id="3.30.360.10">
    <property type="entry name" value="Dihydrodipicolinate Reductase, domain 2"/>
    <property type="match status" value="1"/>
</dbReference>
<evidence type="ECO:0000256" key="2">
    <source>
        <dbReference type="ARBA" id="ARBA00022642"/>
    </source>
</evidence>
<dbReference type="GO" id="GO:0050661">
    <property type="term" value="F:NADP binding"/>
    <property type="evidence" value="ECO:0007669"/>
    <property type="project" value="UniProtKB-UniRule"/>
</dbReference>
<feature type="active site" evidence="6">
    <location>
        <position position="219"/>
    </location>
</feature>
<dbReference type="Gene3D" id="3.40.50.720">
    <property type="entry name" value="NAD(P)-binding Rossmann-like Domain"/>
    <property type="match status" value="1"/>
</dbReference>
<protein>
    <recommendedName>
        <fullName evidence="6">L-aspartate dehydrogenase</fullName>
        <ecNumber evidence="6">1.4.1.21</ecNumber>
    </recommendedName>
</protein>
<dbReference type="Proteomes" id="UP000198995">
    <property type="component" value="Unassembled WGS sequence"/>
</dbReference>
<evidence type="ECO:0000313" key="9">
    <source>
        <dbReference type="EMBL" id="SDE14722.1"/>
    </source>
</evidence>